<dbReference type="PANTHER" id="PTHR22914">
    <property type="entry name" value="CHITIN SYNTHASE"/>
    <property type="match status" value="1"/>
</dbReference>
<keyword evidence="4" id="KW-0328">Glycosyltransferase</keyword>
<gene>
    <name evidence="10" type="ORF">BO99DRAFT_298258</name>
</gene>
<evidence type="ECO:0000256" key="9">
    <source>
        <dbReference type="SAM" id="Phobius"/>
    </source>
</evidence>
<dbReference type="InterPro" id="IPR029044">
    <property type="entry name" value="Nucleotide-diphossugar_trans"/>
</dbReference>
<evidence type="ECO:0000256" key="2">
    <source>
        <dbReference type="ARBA" id="ARBA00012543"/>
    </source>
</evidence>
<dbReference type="GO" id="GO:0005886">
    <property type="term" value="C:plasma membrane"/>
    <property type="evidence" value="ECO:0007669"/>
    <property type="project" value="UniProtKB-SubCell"/>
</dbReference>
<accession>A0A2V5H499</accession>
<evidence type="ECO:0000256" key="8">
    <source>
        <dbReference type="ARBA" id="ARBA00023136"/>
    </source>
</evidence>
<sequence length="520" mass="59142">KMNDLRRRLVFRQKVLFCLLVAVIYGFLSYCFVIQPLASCVLKIRLGTIPSQSSFCQVVRPVIYTCMGMGAVFTLLVAVCAARVRYTSRAFEEHDALLVMHVPCYNEDESVLRKTIDSCIDSTYEKKRKLLFIVTDGTVAAPGQKPTYRILLEDIFNHQADLEAGIDDNARPYTSFDIKGASENLAFCCTGYFRDVPYVIVVKVGRADERDQPKPGNRGKRDSQLLVYNFFHYVNYRGFGNSLFAHMENKMRICLNINPEEAMYMLVVDLDTEVRPTGISYLVHQLQKDPTLIGVCGYTSDSNPFSNLVTCSQVFEYWLTHAVLKAVESVCSNVLVLSGCFTIYRLKWPDNQPAILLPGILKDYAGSYEKTLHEHNLLSIGEDRYLSTLVIRYFGSDCRLRYFAAAICATNVPDSLSVLLDQRHRWTNSLIHCHFAHLSVLPFEASLWSRLRLLFVIGWELFMVFILPLALPAGVVVAMISILLTPYAWAILLAFCLLPVVLCVLCNDWKYVPFYEPFFP</sequence>
<comment type="subcellular location">
    <subcellularLocation>
        <location evidence="1">Cell membrane</location>
        <topology evidence="1">Multi-pass membrane protein</topology>
    </subcellularLocation>
</comment>
<dbReference type="PANTHER" id="PTHR22914:SF41">
    <property type="entry name" value="CHITIN SYNTHASE 7"/>
    <property type="match status" value="1"/>
</dbReference>
<dbReference type="SUPFAM" id="SSF53448">
    <property type="entry name" value="Nucleotide-diphospho-sugar transferases"/>
    <property type="match status" value="1"/>
</dbReference>
<evidence type="ECO:0000256" key="4">
    <source>
        <dbReference type="ARBA" id="ARBA00022676"/>
    </source>
</evidence>
<dbReference type="Proteomes" id="UP000249829">
    <property type="component" value="Unassembled WGS sequence"/>
</dbReference>
<feature type="transmembrane region" description="Helical" evidence="9">
    <location>
        <begin position="58"/>
        <end position="82"/>
    </location>
</feature>
<dbReference type="STRING" id="1450538.A0A2V5H499"/>
<evidence type="ECO:0000313" key="11">
    <source>
        <dbReference type="Proteomes" id="UP000249829"/>
    </source>
</evidence>
<evidence type="ECO:0000256" key="1">
    <source>
        <dbReference type="ARBA" id="ARBA00004651"/>
    </source>
</evidence>
<feature type="non-terminal residue" evidence="10">
    <location>
        <position position="1"/>
    </location>
</feature>
<organism evidence="10 11">
    <name type="scientific">Aspergillus violaceofuscus (strain CBS 115571)</name>
    <dbReference type="NCBI Taxonomy" id="1450538"/>
    <lineage>
        <taxon>Eukaryota</taxon>
        <taxon>Fungi</taxon>
        <taxon>Dikarya</taxon>
        <taxon>Ascomycota</taxon>
        <taxon>Pezizomycotina</taxon>
        <taxon>Eurotiomycetes</taxon>
        <taxon>Eurotiomycetidae</taxon>
        <taxon>Eurotiales</taxon>
        <taxon>Aspergillaceae</taxon>
        <taxon>Aspergillus</taxon>
    </lineage>
</organism>
<keyword evidence="6 9" id="KW-0812">Transmembrane</keyword>
<feature type="non-terminal residue" evidence="10">
    <location>
        <position position="520"/>
    </location>
</feature>
<dbReference type="Gene3D" id="3.90.550.10">
    <property type="entry name" value="Spore Coat Polysaccharide Biosynthesis Protein SpsA, Chain A"/>
    <property type="match status" value="1"/>
</dbReference>
<dbReference type="GO" id="GO:0004100">
    <property type="term" value="F:chitin synthase activity"/>
    <property type="evidence" value="ECO:0007669"/>
    <property type="project" value="UniProtKB-EC"/>
</dbReference>
<dbReference type="AlphaFoldDB" id="A0A2V5H499"/>
<feature type="transmembrane region" description="Helical" evidence="9">
    <location>
        <begin position="453"/>
        <end position="481"/>
    </location>
</feature>
<evidence type="ECO:0000256" key="5">
    <source>
        <dbReference type="ARBA" id="ARBA00022679"/>
    </source>
</evidence>
<evidence type="ECO:0000256" key="6">
    <source>
        <dbReference type="ARBA" id="ARBA00022692"/>
    </source>
</evidence>
<reference evidence="10 11" key="1">
    <citation type="submission" date="2018-02" db="EMBL/GenBank/DDBJ databases">
        <title>The genomes of Aspergillus section Nigri reveals drivers in fungal speciation.</title>
        <authorList>
            <consortium name="DOE Joint Genome Institute"/>
            <person name="Vesth T.C."/>
            <person name="Nybo J."/>
            <person name="Theobald S."/>
            <person name="Brandl J."/>
            <person name="Frisvad J.C."/>
            <person name="Nielsen K.F."/>
            <person name="Lyhne E.K."/>
            <person name="Kogle M.E."/>
            <person name="Kuo A."/>
            <person name="Riley R."/>
            <person name="Clum A."/>
            <person name="Nolan M."/>
            <person name="Lipzen A."/>
            <person name="Salamov A."/>
            <person name="Henrissat B."/>
            <person name="Wiebenga A."/>
            <person name="De vries R.P."/>
            <person name="Grigoriev I.V."/>
            <person name="Mortensen U.H."/>
            <person name="Andersen M.R."/>
            <person name="Baker S.E."/>
        </authorList>
    </citation>
    <scope>NUCLEOTIDE SEQUENCE [LARGE SCALE GENOMIC DNA]</scope>
    <source>
        <strain evidence="10 11">CBS 115571</strain>
    </source>
</reference>
<proteinExistence type="predicted"/>
<name>A0A2V5H499_ASPV1</name>
<feature type="transmembrane region" description="Helical" evidence="9">
    <location>
        <begin position="15"/>
        <end position="38"/>
    </location>
</feature>
<evidence type="ECO:0000256" key="7">
    <source>
        <dbReference type="ARBA" id="ARBA00022989"/>
    </source>
</evidence>
<dbReference type="OMA" id="VFEYWLT"/>
<dbReference type="EC" id="2.4.1.16" evidence="2"/>
<dbReference type="Pfam" id="PF03142">
    <property type="entry name" value="Chitin_synth_2"/>
    <property type="match status" value="1"/>
</dbReference>
<keyword evidence="8 9" id="KW-0472">Membrane</keyword>
<dbReference type="GO" id="GO:0030428">
    <property type="term" value="C:cell septum"/>
    <property type="evidence" value="ECO:0007669"/>
    <property type="project" value="TreeGrafter"/>
</dbReference>
<keyword evidence="11" id="KW-1185">Reference proteome</keyword>
<keyword evidence="5" id="KW-0808">Transferase</keyword>
<keyword evidence="7 9" id="KW-1133">Transmembrane helix</keyword>
<evidence type="ECO:0000313" key="10">
    <source>
        <dbReference type="EMBL" id="PYI18878.1"/>
    </source>
</evidence>
<dbReference type="EMBL" id="KZ825139">
    <property type="protein sequence ID" value="PYI18878.1"/>
    <property type="molecule type" value="Genomic_DNA"/>
</dbReference>
<dbReference type="InterPro" id="IPR004835">
    <property type="entry name" value="Chitin_synth"/>
</dbReference>
<evidence type="ECO:0000256" key="3">
    <source>
        <dbReference type="ARBA" id="ARBA00022475"/>
    </source>
</evidence>
<feature type="transmembrane region" description="Helical" evidence="9">
    <location>
        <begin position="487"/>
        <end position="506"/>
    </location>
</feature>
<keyword evidence="3" id="KW-1003">Cell membrane</keyword>
<protein>
    <recommendedName>
        <fullName evidence="2">chitin synthase</fullName>
        <ecNumber evidence="2">2.4.1.16</ecNumber>
    </recommendedName>
</protein>
<dbReference type="GO" id="GO:0006031">
    <property type="term" value="P:chitin biosynthetic process"/>
    <property type="evidence" value="ECO:0007669"/>
    <property type="project" value="TreeGrafter"/>
</dbReference>